<comment type="caution">
    <text evidence="2">The sequence shown here is derived from an EMBL/GenBank/DDBJ whole genome shotgun (WGS) entry which is preliminary data.</text>
</comment>
<evidence type="ECO:0000313" key="3">
    <source>
        <dbReference type="Proteomes" id="UP000835052"/>
    </source>
</evidence>
<accession>A0A8S1H523</accession>
<sequence>MNERERERSATIYYDAQEKFGTPVNEEGVDEVYVSQQRRTYSFQRRDAPATGVSSVIQSMRRLPNSAAPVTMPPSQPDYDYPSPSKGHSAALARLSASPSSQHRQKPIVDYEDFVPGNNRGKPSSSSLAAFKRQNSGEVMELSYSRRGAASGDLPPPHPSHGGAYQQHHPPRPKDFPVVVGSYGNDREKADISFTRRNSGEQRRRDEESYLRYGSPPQLNVNQHQNPQGPQFYHGFRETKANSQGQRFGSSGSASRHLYEEVPTSAPYESSARETDILGDDDLGHGHQHVPVLFKPQQNPNRSRLEPEEVDSDGHSGVYQPGKYQPFILFIFELLVTVVITSKLQITVGVLF</sequence>
<dbReference type="AlphaFoldDB" id="A0A8S1H523"/>
<feature type="region of interest" description="Disordered" evidence="1">
    <location>
        <begin position="60"/>
        <end position="106"/>
    </location>
</feature>
<feature type="compositionally biased region" description="Polar residues" evidence="1">
    <location>
        <begin position="241"/>
        <end position="254"/>
    </location>
</feature>
<proteinExistence type="predicted"/>
<protein>
    <submittedName>
        <fullName evidence="2">Uncharacterized protein</fullName>
    </submittedName>
</protein>
<feature type="compositionally biased region" description="Low complexity" evidence="1">
    <location>
        <begin position="77"/>
        <end position="101"/>
    </location>
</feature>
<dbReference type="Proteomes" id="UP000835052">
    <property type="component" value="Unassembled WGS sequence"/>
</dbReference>
<dbReference type="EMBL" id="CAJGYM010000014">
    <property type="protein sequence ID" value="CAD6190253.1"/>
    <property type="molecule type" value="Genomic_DNA"/>
</dbReference>
<name>A0A8S1H523_9PELO</name>
<evidence type="ECO:0000256" key="1">
    <source>
        <dbReference type="SAM" id="MobiDB-lite"/>
    </source>
</evidence>
<feature type="region of interest" description="Disordered" evidence="1">
    <location>
        <begin position="148"/>
        <end position="317"/>
    </location>
</feature>
<feature type="compositionally biased region" description="Polar residues" evidence="1">
    <location>
        <begin position="217"/>
        <end position="229"/>
    </location>
</feature>
<feature type="compositionally biased region" description="Basic and acidic residues" evidence="1">
    <location>
        <begin position="198"/>
        <end position="210"/>
    </location>
</feature>
<keyword evidence="3" id="KW-1185">Reference proteome</keyword>
<organism evidence="2 3">
    <name type="scientific">Caenorhabditis auriculariae</name>
    <dbReference type="NCBI Taxonomy" id="2777116"/>
    <lineage>
        <taxon>Eukaryota</taxon>
        <taxon>Metazoa</taxon>
        <taxon>Ecdysozoa</taxon>
        <taxon>Nematoda</taxon>
        <taxon>Chromadorea</taxon>
        <taxon>Rhabditida</taxon>
        <taxon>Rhabditina</taxon>
        <taxon>Rhabditomorpha</taxon>
        <taxon>Rhabditoidea</taxon>
        <taxon>Rhabditidae</taxon>
        <taxon>Peloderinae</taxon>
        <taxon>Caenorhabditis</taxon>
    </lineage>
</organism>
<evidence type="ECO:0000313" key="2">
    <source>
        <dbReference type="EMBL" id="CAD6190253.1"/>
    </source>
</evidence>
<reference evidence="2" key="1">
    <citation type="submission" date="2020-10" db="EMBL/GenBank/DDBJ databases">
        <authorList>
            <person name="Kikuchi T."/>
        </authorList>
    </citation>
    <scope>NUCLEOTIDE SEQUENCE</scope>
    <source>
        <strain evidence="2">NKZ352</strain>
    </source>
</reference>
<gene>
    <name evidence="2" type="ORF">CAUJ_LOCUS6172</name>
</gene>